<dbReference type="GO" id="GO:0050660">
    <property type="term" value="F:flavin adenine dinucleotide binding"/>
    <property type="evidence" value="ECO:0007669"/>
    <property type="project" value="InterPro"/>
</dbReference>
<dbReference type="CDD" id="cd02801">
    <property type="entry name" value="DUS_like_FMN"/>
    <property type="match status" value="1"/>
</dbReference>
<dbReference type="STRING" id="1817722.A2703_03680"/>
<keyword evidence="8" id="KW-0694">RNA-binding</keyword>
<dbReference type="InterPro" id="IPR013785">
    <property type="entry name" value="Aldolase_TIM"/>
</dbReference>
<keyword evidence="4 12" id="KW-0285">Flavoprotein</keyword>
<comment type="function">
    <text evidence="2 12">Catalyzes the synthesis of 5,6-dihydrouridine (D), a modified base found in the D-loop of most tRNAs, via the reduction of the C5-C6 double bond in target uridines.</text>
</comment>
<dbReference type="InterPro" id="IPR035587">
    <property type="entry name" value="DUS-like_FMN-bd"/>
</dbReference>
<dbReference type="SUPFAM" id="SSF51395">
    <property type="entry name" value="FMN-linked oxidoreductases"/>
    <property type="match status" value="1"/>
</dbReference>
<gene>
    <name evidence="16" type="ORF">A2703_03680</name>
</gene>
<dbReference type="InterPro" id="IPR018517">
    <property type="entry name" value="tRNA_hU_synthase_CS"/>
</dbReference>
<feature type="binding site" evidence="14">
    <location>
        <position position="72"/>
    </location>
    <ligand>
        <name>FMN</name>
        <dbReference type="ChEBI" id="CHEBI:58210"/>
    </ligand>
</feature>
<dbReference type="AlphaFoldDB" id="A0A1F5EXL9"/>
<accession>A0A1F5EXL9</accession>
<keyword evidence="7" id="KW-0521">NADP</keyword>
<evidence type="ECO:0000256" key="8">
    <source>
        <dbReference type="ARBA" id="ARBA00022884"/>
    </source>
</evidence>
<evidence type="ECO:0000313" key="16">
    <source>
        <dbReference type="EMBL" id="OGD72110.1"/>
    </source>
</evidence>
<evidence type="ECO:0000259" key="15">
    <source>
        <dbReference type="Pfam" id="PF01207"/>
    </source>
</evidence>
<dbReference type="GO" id="GO:0000049">
    <property type="term" value="F:tRNA binding"/>
    <property type="evidence" value="ECO:0007669"/>
    <property type="project" value="UniProtKB-KW"/>
</dbReference>
<evidence type="ECO:0000256" key="7">
    <source>
        <dbReference type="ARBA" id="ARBA00022857"/>
    </source>
</evidence>
<protein>
    <recommendedName>
        <fullName evidence="12">tRNA-dihydrouridine synthase</fullName>
        <ecNumber evidence="12">1.3.1.-</ecNumber>
    </recommendedName>
</protein>
<comment type="catalytic activity">
    <reaction evidence="10">
        <text>a 5,6-dihydrouridine in tRNA + NADP(+) = a uridine in tRNA + NADPH + H(+)</text>
        <dbReference type="Rhea" id="RHEA:23624"/>
        <dbReference type="Rhea" id="RHEA-COMP:13339"/>
        <dbReference type="Rhea" id="RHEA-COMP:13887"/>
        <dbReference type="ChEBI" id="CHEBI:15378"/>
        <dbReference type="ChEBI" id="CHEBI:57783"/>
        <dbReference type="ChEBI" id="CHEBI:58349"/>
        <dbReference type="ChEBI" id="CHEBI:65315"/>
        <dbReference type="ChEBI" id="CHEBI:74443"/>
    </reaction>
</comment>
<keyword evidence="14" id="KW-0547">Nucleotide-binding</keyword>
<feature type="domain" description="DUS-like FMN-binding" evidence="15">
    <location>
        <begin position="16"/>
        <end position="300"/>
    </location>
</feature>
<comment type="cofactor">
    <cofactor evidence="1 12 14">
        <name>FMN</name>
        <dbReference type="ChEBI" id="CHEBI:58210"/>
    </cofactor>
</comment>
<dbReference type="InterPro" id="IPR001269">
    <property type="entry name" value="DUS_fam"/>
</dbReference>
<comment type="similarity">
    <text evidence="12">Belongs to the dus family.</text>
</comment>
<keyword evidence="6 12" id="KW-0819">tRNA processing</keyword>
<evidence type="ECO:0000256" key="1">
    <source>
        <dbReference type="ARBA" id="ARBA00001917"/>
    </source>
</evidence>
<evidence type="ECO:0000256" key="10">
    <source>
        <dbReference type="ARBA" id="ARBA00048205"/>
    </source>
</evidence>
<evidence type="ECO:0000256" key="14">
    <source>
        <dbReference type="PIRSR" id="PIRSR006621-2"/>
    </source>
</evidence>
<name>A0A1F5EXL9_9BACT</name>
<sequence>MYLGFWNKLKKPIIGLAPMDGVTDAPMRFITAKYGHPDVTFTEFVSAEGLRHSKRLLRDFKYDELERPIVAQLFGGEPEAFFEAAKLVVKMGFDGVDINMGCPAKKVAGRGEGAGLIKNPALAAEIIAAVKRGVDGKIPVSVKTRIGYDQVDPTWWEFLATQDLAAVSMHGRTFKQMYEGKANWEAISEAARIIRSERTVFLGNGDVASRQDGEEKVQKYGVDGLLIGRTVWGNPWVFTGEAVEPKKKLEVALEHSRKFEEIFPEDRFFIMRKHLSWYAHGFENATDLRQKLVMTNCADEVEKVVYTFEHEDKGTAIFTRDTAREV</sequence>
<evidence type="ECO:0000256" key="9">
    <source>
        <dbReference type="ARBA" id="ARBA00023002"/>
    </source>
</evidence>
<feature type="active site" description="Proton donor" evidence="13">
    <location>
        <position position="102"/>
    </location>
</feature>
<evidence type="ECO:0000256" key="12">
    <source>
        <dbReference type="PIRNR" id="PIRNR006621"/>
    </source>
</evidence>
<keyword evidence="3" id="KW-0820">tRNA-binding</keyword>
<feature type="binding site" evidence="14">
    <location>
        <position position="170"/>
    </location>
    <ligand>
        <name>FMN</name>
        <dbReference type="ChEBI" id="CHEBI:58210"/>
    </ligand>
</feature>
<evidence type="ECO:0000256" key="4">
    <source>
        <dbReference type="ARBA" id="ARBA00022630"/>
    </source>
</evidence>
<dbReference type="Gene3D" id="3.20.20.70">
    <property type="entry name" value="Aldolase class I"/>
    <property type="match status" value="1"/>
</dbReference>
<evidence type="ECO:0000256" key="6">
    <source>
        <dbReference type="ARBA" id="ARBA00022694"/>
    </source>
</evidence>
<evidence type="ECO:0000256" key="3">
    <source>
        <dbReference type="ARBA" id="ARBA00022555"/>
    </source>
</evidence>
<evidence type="ECO:0000256" key="13">
    <source>
        <dbReference type="PIRSR" id="PIRSR006621-1"/>
    </source>
</evidence>
<dbReference type="Gene3D" id="1.10.1200.80">
    <property type="entry name" value="Putative flavin oxidoreducatase, domain 2"/>
    <property type="match status" value="1"/>
</dbReference>
<dbReference type="EMBL" id="MFAG01000013">
    <property type="protein sequence ID" value="OGD72110.1"/>
    <property type="molecule type" value="Genomic_DNA"/>
</dbReference>
<evidence type="ECO:0000256" key="2">
    <source>
        <dbReference type="ARBA" id="ARBA00002790"/>
    </source>
</evidence>
<dbReference type="GO" id="GO:0017150">
    <property type="term" value="F:tRNA dihydrouridine synthase activity"/>
    <property type="evidence" value="ECO:0007669"/>
    <property type="project" value="InterPro"/>
</dbReference>
<evidence type="ECO:0000256" key="11">
    <source>
        <dbReference type="ARBA" id="ARBA00048802"/>
    </source>
</evidence>
<evidence type="ECO:0000313" key="17">
    <source>
        <dbReference type="Proteomes" id="UP000177979"/>
    </source>
</evidence>
<feature type="binding site" evidence="14">
    <location>
        <position position="143"/>
    </location>
    <ligand>
        <name>FMN</name>
        <dbReference type="ChEBI" id="CHEBI:58210"/>
    </ligand>
</feature>
<dbReference type="InterPro" id="IPR024036">
    <property type="entry name" value="tRNA-dHydroUridine_Synthase_C"/>
</dbReference>
<dbReference type="Proteomes" id="UP000177979">
    <property type="component" value="Unassembled WGS sequence"/>
</dbReference>
<proteinExistence type="inferred from homology"/>
<keyword evidence="9 12" id="KW-0560">Oxidoreductase</keyword>
<dbReference type="PANTHER" id="PTHR45846">
    <property type="entry name" value="TRNA-DIHYDROURIDINE(47) SYNTHASE [NAD(P)(+)]-LIKE"/>
    <property type="match status" value="1"/>
</dbReference>
<comment type="caution">
    <text evidence="16">The sequence shown here is derived from an EMBL/GenBank/DDBJ whole genome shotgun (WGS) entry which is preliminary data.</text>
</comment>
<dbReference type="PROSITE" id="PS01136">
    <property type="entry name" value="UPF0034"/>
    <property type="match status" value="1"/>
</dbReference>
<feature type="binding site" evidence="14">
    <location>
        <begin position="228"/>
        <end position="229"/>
    </location>
    <ligand>
        <name>FMN</name>
        <dbReference type="ChEBI" id="CHEBI:58210"/>
    </ligand>
</feature>
<organism evidence="16 17">
    <name type="scientific">Candidatus Collierbacteria bacterium RIFCSPHIGHO2_01_FULL_50_25</name>
    <dbReference type="NCBI Taxonomy" id="1817722"/>
    <lineage>
        <taxon>Bacteria</taxon>
        <taxon>Candidatus Collieribacteriota</taxon>
    </lineage>
</organism>
<keyword evidence="5 12" id="KW-0288">FMN</keyword>
<dbReference type="EC" id="1.3.1.-" evidence="12"/>
<evidence type="ECO:0000256" key="5">
    <source>
        <dbReference type="ARBA" id="ARBA00022643"/>
    </source>
</evidence>
<dbReference type="Pfam" id="PF01207">
    <property type="entry name" value="Dus"/>
    <property type="match status" value="1"/>
</dbReference>
<dbReference type="PIRSF" id="PIRSF006621">
    <property type="entry name" value="Dus"/>
    <property type="match status" value="1"/>
</dbReference>
<dbReference type="PANTHER" id="PTHR45846:SF1">
    <property type="entry name" value="TRNA-DIHYDROURIDINE(47) SYNTHASE [NAD(P)(+)]-LIKE"/>
    <property type="match status" value="1"/>
</dbReference>
<comment type="catalytic activity">
    <reaction evidence="11">
        <text>a 5,6-dihydrouridine in tRNA + NAD(+) = a uridine in tRNA + NADH + H(+)</text>
        <dbReference type="Rhea" id="RHEA:54452"/>
        <dbReference type="Rhea" id="RHEA-COMP:13339"/>
        <dbReference type="Rhea" id="RHEA-COMP:13887"/>
        <dbReference type="ChEBI" id="CHEBI:15378"/>
        <dbReference type="ChEBI" id="CHEBI:57540"/>
        <dbReference type="ChEBI" id="CHEBI:57945"/>
        <dbReference type="ChEBI" id="CHEBI:65315"/>
        <dbReference type="ChEBI" id="CHEBI:74443"/>
    </reaction>
</comment>
<reference evidence="16 17" key="1">
    <citation type="journal article" date="2016" name="Nat. Commun.">
        <title>Thousands of microbial genomes shed light on interconnected biogeochemical processes in an aquifer system.</title>
        <authorList>
            <person name="Anantharaman K."/>
            <person name="Brown C.T."/>
            <person name="Hug L.A."/>
            <person name="Sharon I."/>
            <person name="Castelle C.J."/>
            <person name="Probst A.J."/>
            <person name="Thomas B.C."/>
            <person name="Singh A."/>
            <person name="Wilkins M.J."/>
            <person name="Karaoz U."/>
            <person name="Brodie E.L."/>
            <person name="Williams K.H."/>
            <person name="Hubbard S.S."/>
            <person name="Banfield J.F."/>
        </authorList>
    </citation>
    <scope>NUCLEOTIDE SEQUENCE [LARGE SCALE GENOMIC DNA]</scope>
</reference>